<dbReference type="Gene3D" id="3.40.50.1390">
    <property type="entry name" value="Resolvase, N-terminal catalytic domain"/>
    <property type="match status" value="1"/>
</dbReference>
<evidence type="ECO:0000256" key="6">
    <source>
        <dbReference type="PROSITE-ProRule" id="PRU10137"/>
    </source>
</evidence>
<dbReference type="Pfam" id="PF00239">
    <property type="entry name" value="Resolvase"/>
    <property type="match status" value="1"/>
</dbReference>
<evidence type="ECO:0000313" key="8">
    <source>
        <dbReference type="EMBL" id="CEI80720.1"/>
    </source>
</evidence>
<feature type="active site" description="O-(5'-phospho-DNA)-serine intermediate" evidence="5 6">
    <location>
        <position position="9"/>
    </location>
</feature>
<dbReference type="RefSeq" id="WP_042529405.1">
    <property type="nucleotide sequence ID" value="NZ_CDGG01000001.1"/>
</dbReference>
<evidence type="ECO:0000256" key="4">
    <source>
        <dbReference type="ARBA" id="ARBA00023172"/>
    </source>
</evidence>
<evidence type="ECO:0000256" key="1">
    <source>
        <dbReference type="ARBA" id="ARBA00009913"/>
    </source>
</evidence>
<evidence type="ECO:0000256" key="3">
    <source>
        <dbReference type="ARBA" id="ARBA00023125"/>
    </source>
</evidence>
<evidence type="ECO:0000313" key="9">
    <source>
        <dbReference type="Proteomes" id="UP000040453"/>
    </source>
</evidence>
<dbReference type="SUPFAM" id="SSF53041">
    <property type="entry name" value="Resolvase-like"/>
    <property type="match status" value="1"/>
</dbReference>
<reference evidence="8 9" key="1">
    <citation type="submission" date="2014-11" db="EMBL/GenBank/DDBJ databases">
        <authorList>
            <person name="Urmite Genomes Urmite Genomes"/>
        </authorList>
    </citation>
    <scope>NUCLEOTIDE SEQUENCE [LARGE SCALE GENOMIC DNA]</scope>
    <source>
        <strain evidence="8 9">Oc5</strain>
    </source>
</reference>
<dbReference type="PROSITE" id="PS51736">
    <property type="entry name" value="RECOMBINASES_3"/>
    <property type="match status" value="1"/>
</dbReference>
<dbReference type="GO" id="GO:0015074">
    <property type="term" value="P:DNA integration"/>
    <property type="evidence" value="ECO:0007669"/>
    <property type="project" value="UniProtKB-KW"/>
</dbReference>
<dbReference type="CDD" id="cd03768">
    <property type="entry name" value="SR_ResInv"/>
    <property type="match status" value="1"/>
</dbReference>
<dbReference type="EMBL" id="CDGG01000001">
    <property type="protein sequence ID" value="CEI80720.1"/>
    <property type="molecule type" value="Genomic_DNA"/>
</dbReference>
<dbReference type="Proteomes" id="UP000040453">
    <property type="component" value="Unassembled WGS sequence"/>
</dbReference>
<sequence length="205" mass="23778">MLVGYARVSSKGQNLARQEESLTNEGCDKIFKDKASGGDFERTAWQELKQFVREGDCVVVHDLTRFGRNAEQIKIEWEDLLDKKVDIRVLNMPILDTAKYKDLEGIGKLMIHIVFEILSWQAEEERRRIRTAQREGIDKARKEGKFKGKPKRYTVNATGQDKLVYDKVIYMLDKKESIHSIAKTAGISRPTVYRIRDEWLSVDNK</sequence>
<dbReference type="InterPro" id="IPR006119">
    <property type="entry name" value="Resolv_N"/>
</dbReference>
<comment type="similarity">
    <text evidence="1">Belongs to the site-specific recombinase resolvase family.</text>
</comment>
<dbReference type="Gene3D" id="1.10.10.60">
    <property type="entry name" value="Homeodomain-like"/>
    <property type="match status" value="1"/>
</dbReference>
<dbReference type="PANTHER" id="PTHR30461">
    <property type="entry name" value="DNA-INVERTASE FROM LAMBDOID PROPHAGE"/>
    <property type="match status" value="1"/>
</dbReference>
<dbReference type="InterPro" id="IPR036162">
    <property type="entry name" value="Resolvase-like_N_sf"/>
</dbReference>
<dbReference type="STRING" id="545501.BN997_00529"/>
<organism evidence="8 9">
    <name type="scientific">Oceanobacillus oncorhynchi</name>
    <dbReference type="NCBI Taxonomy" id="545501"/>
    <lineage>
        <taxon>Bacteria</taxon>
        <taxon>Bacillati</taxon>
        <taxon>Bacillota</taxon>
        <taxon>Bacilli</taxon>
        <taxon>Bacillales</taxon>
        <taxon>Bacillaceae</taxon>
        <taxon>Oceanobacillus</taxon>
    </lineage>
</organism>
<dbReference type="GO" id="GO:0003677">
    <property type="term" value="F:DNA binding"/>
    <property type="evidence" value="ECO:0007669"/>
    <property type="project" value="UniProtKB-KW"/>
</dbReference>
<dbReference type="PROSITE" id="PS00397">
    <property type="entry name" value="RECOMBINASES_1"/>
    <property type="match status" value="1"/>
</dbReference>
<name>A0A0A1M609_9BACI</name>
<dbReference type="GO" id="GO:0000150">
    <property type="term" value="F:DNA strand exchange activity"/>
    <property type="evidence" value="ECO:0007669"/>
    <property type="project" value="InterPro"/>
</dbReference>
<evidence type="ECO:0000256" key="5">
    <source>
        <dbReference type="PIRSR" id="PIRSR606118-50"/>
    </source>
</evidence>
<dbReference type="InterPro" id="IPR050639">
    <property type="entry name" value="SSR_resolvase"/>
</dbReference>
<keyword evidence="9" id="KW-1185">Reference proteome</keyword>
<dbReference type="InterPro" id="IPR006120">
    <property type="entry name" value="Resolvase_HTH_dom"/>
</dbReference>
<protein>
    <submittedName>
        <fullName evidence="8">Putative transposon Tn552 DNA-invertase bin3</fullName>
    </submittedName>
</protein>
<dbReference type="InterPro" id="IPR006118">
    <property type="entry name" value="Recombinase_CS"/>
</dbReference>
<proteinExistence type="inferred from homology"/>
<gene>
    <name evidence="8" type="primary">bin3</name>
    <name evidence="8" type="ORF">BN997_00529</name>
</gene>
<keyword evidence="4" id="KW-0233">DNA recombination</keyword>
<accession>A0A0A1M609</accession>
<keyword evidence="3" id="KW-0238">DNA-binding</keyword>
<dbReference type="OrthoDB" id="9797501at2"/>
<dbReference type="AlphaFoldDB" id="A0A0A1M609"/>
<feature type="domain" description="Resolvase/invertase-type recombinase catalytic" evidence="7">
    <location>
        <begin position="1"/>
        <end position="144"/>
    </location>
</feature>
<dbReference type="PANTHER" id="PTHR30461:SF26">
    <property type="entry name" value="RESOLVASE HOMOLOG YNEB"/>
    <property type="match status" value="1"/>
</dbReference>
<dbReference type="SMART" id="SM00857">
    <property type="entry name" value="Resolvase"/>
    <property type="match status" value="1"/>
</dbReference>
<keyword evidence="2" id="KW-0229">DNA integration</keyword>
<evidence type="ECO:0000259" key="7">
    <source>
        <dbReference type="PROSITE" id="PS51736"/>
    </source>
</evidence>
<dbReference type="Pfam" id="PF02796">
    <property type="entry name" value="HTH_7"/>
    <property type="match status" value="1"/>
</dbReference>
<evidence type="ECO:0000256" key="2">
    <source>
        <dbReference type="ARBA" id="ARBA00022908"/>
    </source>
</evidence>